<protein>
    <submittedName>
        <fullName evidence="1">Uncharacterized protein</fullName>
    </submittedName>
</protein>
<accession>C9RB13</accession>
<dbReference type="KEGG" id="adg:Adeg_0273"/>
<dbReference type="AlphaFoldDB" id="C9RB13"/>
<proteinExistence type="predicted"/>
<evidence type="ECO:0000313" key="1">
    <source>
        <dbReference type="EMBL" id="ACX51440.1"/>
    </source>
</evidence>
<name>C9RB13_AMMDK</name>
<sequence>MNFSFDILVAHFVQPQGAGTLAHARDSHLSSDLPYQPNSLLQLIFLEADEEVRNSF</sequence>
<dbReference type="EMBL" id="CP001785">
    <property type="protein sequence ID" value="ACX51440.1"/>
    <property type="molecule type" value="Genomic_DNA"/>
</dbReference>
<keyword evidence="2" id="KW-1185">Reference proteome</keyword>
<reference evidence="1 2" key="1">
    <citation type="submission" date="2009-10" db="EMBL/GenBank/DDBJ databases">
        <title>Complete sequence of chromosome of Ammonifex degensii KC4.</title>
        <authorList>
            <consortium name="US DOE Joint Genome Institute"/>
            <person name="Kerfeld C."/>
            <person name="Goodner B."/>
            <person name="Huber H."/>
            <person name="Stetter K."/>
            <person name="Lucas S."/>
            <person name="Copeland A."/>
            <person name="Lapidus A."/>
            <person name="Glavina del Rio T."/>
            <person name="Dalin E."/>
            <person name="Tice H."/>
            <person name="Bruce D."/>
            <person name="Goodwin L."/>
            <person name="Pitluck S."/>
            <person name="Saunders E."/>
            <person name="Brettin T."/>
            <person name="Detter J.C."/>
            <person name="Han C."/>
            <person name="Larimer F."/>
            <person name="Land M."/>
            <person name="Hauser L."/>
            <person name="Kyrpides N."/>
            <person name="Ovchinnikova G."/>
            <person name="Richardson P."/>
        </authorList>
    </citation>
    <scope>NUCLEOTIDE SEQUENCE [LARGE SCALE GENOMIC DNA]</scope>
    <source>
        <strain evidence="2">DSM 10501 / KC4</strain>
    </source>
</reference>
<dbReference type="STRING" id="429009.Adeg_0273"/>
<dbReference type="HOGENOM" id="CLU_3003862_0_0_9"/>
<organism evidence="1 2">
    <name type="scientific">Ammonifex degensii (strain DSM 10501 / KC4)</name>
    <dbReference type="NCBI Taxonomy" id="429009"/>
    <lineage>
        <taxon>Bacteria</taxon>
        <taxon>Bacillati</taxon>
        <taxon>Bacillota</taxon>
        <taxon>Clostridia</taxon>
        <taxon>Thermoanaerobacterales</taxon>
        <taxon>Thermoanaerobacteraceae</taxon>
        <taxon>Ammonifex</taxon>
    </lineage>
</organism>
<gene>
    <name evidence="1" type="ordered locus">Adeg_0273</name>
</gene>
<evidence type="ECO:0000313" key="2">
    <source>
        <dbReference type="Proteomes" id="UP000002620"/>
    </source>
</evidence>
<dbReference type="Proteomes" id="UP000002620">
    <property type="component" value="Chromosome"/>
</dbReference>